<dbReference type="AlphaFoldDB" id="A0AAV2VY30"/>
<comment type="cofactor">
    <cofactor evidence="1">
        <name>(6R)-5,10-methylene-5,6,7,8-tetrahydrofolate</name>
        <dbReference type="ChEBI" id="CHEBI:15636"/>
    </cofactor>
</comment>
<evidence type="ECO:0000313" key="16">
    <source>
        <dbReference type="EMBL" id="CCO49549.1"/>
    </source>
</evidence>
<dbReference type="EC" id="4.1.99.3" evidence="3"/>
<evidence type="ECO:0000256" key="4">
    <source>
        <dbReference type="ARBA" id="ARBA00014046"/>
    </source>
</evidence>
<organism evidence="16 17">
    <name type="scientific">Vibrio nigripulchritudo SOn1</name>
    <dbReference type="NCBI Taxonomy" id="1238450"/>
    <lineage>
        <taxon>Bacteria</taxon>
        <taxon>Pseudomonadati</taxon>
        <taxon>Pseudomonadota</taxon>
        <taxon>Gammaproteobacteria</taxon>
        <taxon>Vibrionales</taxon>
        <taxon>Vibrionaceae</taxon>
        <taxon>Vibrio</taxon>
    </lineage>
</organism>
<dbReference type="Pfam" id="PF00875">
    <property type="entry name" value="DNA_photolyase"/>
    <property type="match status" value="1"/>
</dbReference>
<keyword evidence="6 12" id="KW-0274">FAD</keyword>
<protein>
    <recommendedName>
        <fullName evidence="4">Deoxyribodipyrimidine photo-lyase</fullName>
        <ecNumber evidence="3">4.1.99.3</ecNumber>
    </recommendedName>
    <alternativeName>
        <fullName evidence="8">DNA photolyase</fullName>
    </alternativeName>
    <alternativeName>
        <fullName evidence="11">Photoreactivating enzyme</fullName>
    </alternativeName>
</protein>
<evidence type="ECO:0000313" key="17">
    <source>
        <dbReference type="Proteomes" id="UP000018211"/>
    </source>
</evidence>
<comment type="catalytic activity">
    <reaction evidence="9">
        <text>cyclobutadipyrimidine (in DNA) = 2 pyrimidine residues (in DNA).</text>
        <dbReference type="EC" id="4.1.99.3"/>
    </reaction>
</comment>
<proteinExistence type="inferred from homology"/>
<comment type="similarity">
    <text evidence="14">Belongs to the DNA photolyase family.</text>
</comment>
<feature type="binding site" evidence="12">
    <location>
        <position position="229"/>
    </location>
    <ligand>
        <name>FAD</name>
        <dbReference type="ChEBI" id="CHEBI:57692"/>
    </ligand>
</feature>
<dbReference type="PROSITE" id="PS00394">
    <property type="entry name" value="DNA_PHOTOLYASES_1_1"/>
    <property type="match status" value="1"/>
</dbReference>
<dbReference type="Gene3D" id="1.25.40.80">
    <property type="match status" value="1"/>
</dbReference>
<dbReference type="Gene3D" id="1.10.579.10">
    <property type="entry name" value="DNA Cyclobutane Dipyrimidine Photolyase, subunit A, domain 3"/>
    <property type="match status" value="1"/>
</dbReference>
<dbReference type="EMBL" id="CAOF01000179">
    <property type="protein sequence ID" value="CCO49549.1"/>
    <property type="molecule type" value="Genomic_DNA"/>
</dbReference>
<dbReference type="FunFam" id="1.10.579.10:FF:000003">
    <property type="entry name" value="Deoxyribodipyrimidine photo-lyase"/>
    <property type="match status" value="1"/>
</dbReference>
<evidence type="ECO:0000256" key="2">
    <source>
        <dbReference type="ARBA" id="ARBA00005862"/>
    </source>
</evidence>
<feature type="site" description="Electron transfer via tryptophanyl radical" evidence="13">
    <location>
        <position position="371"/>
    </location>
</feature>
<dbReference type="PANTHER" id="PTHR11455:SF9">
    <property type="entry name" value="CRYPTOCHROME CIRCADIAN CLOCK 5 ISOFORM X1"/>
    <property type="match status" value="1"/>
</dbReference>
<comment type="caution">
    <text evidence="16">The sequence shown here is derived from an EMBL/GenBank/DDBJ whole genome shotgun (WGS) entry which is preliminary data.</text>
</comment>
<dbReference type="InterPro" id="IPR002081">
    <property type="entry name" value="Cryptochrome/DNA_photolyase_1"/>
</dbReference>
<dbReference type="Proteomes" id="UP000018211">
    <property type="component" value="Unassembled WGS sequence"/>
</dbReference>
<feature type="site" description="Electron transfer via tryptophanyl radical" evidence="13">
    <location>
        <position position="394"/>
    </location>
</feature>
<feature type="binding site" evidence="12">
    <location>
        <begin position="384"/>
        <end position="386"/>
    </location>
    <ligand>
        <name>FAD</name>
        <dbReference type="ChEBI" id="CHEBI:57692"/>
    </ligand>
</feature>
<dbReference type="InterPro" id="IPR036155">
    <property type="entry name" value="Crypto/Photolyase_N_sf"/>
</dbReference>
<comment type="cofactor">
    <cofactor evidence="12">
        <name>FAD</name>
        <dbReference type="ChEBI" id="CHEBI:57692"/>
    </cofactor>
    <text evidence="12">Binds 1 FAD per subunit.</text>
</comment>
<evidence type="ECO:0000256" key="13">
    <source>
        <dbReference type="PIRSR" id="PIRSR602081-2"/>
    </source>
</evidence>
<dbReference type="NCBIfam" id="NF007955">
    <property type="entry name" value="PRK10674.1"/>
    <property type="match status" value="1"/>
</dbReference>
<dbReference type="GO" id="GO:0000719">
    <property type="term" value="P:photoreactive repair"/>
    <property type="evidence" value="ECO:0007669"/>
    <property type="project" value="UniProtKB-ARBA"/>
</dbReference>
<evidence type="ECO:0000256" key="3">
    <source>
        <dbReference type="ARBA" id="ARBA00013149"/>
    </source>
</evidence>
<evidence type="ECO:0000256" key="1">
    <source>
        <dbReference type="ARBA" id="ARBA00001932"/>
    </source>
</evidence>
<dbReference type="GO" id="GO:0009416">
    <property type="term" value="P:response to light stimulus"/>
    <property type="evidence" value="ECO:0007669"/>
    <property type="project" value="TreeGrafter"/>
</dbReference>
<feature type="binding site" evidence="12">
    <location>
        <begin position="241"/>
        <end position="245"/>
    </location>
    <ligand>
        <name>FAD</name>
        <dbReference type="ChEBI" id="CHEBI:57692"/>
    </ligand>
</feature>
<comment type="similarity">
    <text evidence="2">Belongs to the DNA photolyase class-1 family.</text>
</comment>
<comment type="function">
    <text evidence="10">Involved in repair of UV radiation-induced DNA damage. Catalyzes the light-dependent monomerization (300-600 nm) of cyclobutyl pyrimidine dimers (in cis-syn configuration), which are formed between adjacent bases on the same DNA strand upon exposure to ultraviolet radiation.</text>
</comment>
<dbReference type="SUPFAM" id="SSF52425">
    <property type="entry name" value="Cryptochrome/photolyase, N-terminal domain"/>
    <property type="match status" value="1"/>
</dbReference>
<dbReference type="Gene3D" id="3.40.50.620">
    <property type="entry name" value="HUPs"/>
    <property type="match status" value="1"/>
</dbReference>
<feature type="binding site" evidence="12">
    <location>
        <begin position="286"/>
        <end position="293"/>
    </location>
    <ligand>
        <name>FAD</name>
        <dbReference type="ChEBI" id="CHEBI:57692"/>
    </ligand>
</feature>
<evidence type="ECO:0000259" key="15">
    <source>
        <dbReference type="PROSITE" id="PS51645"/>
    </source>
</evidence>
<evidence type="ECO:0000256" key="6">
    <source>
        <dbReference type="ARBA" id="ARBA00022827"/>
    </source>
</evidence>
<dbReference type="PROSITE" id="PS00691">
    <property type="entry name" value="DNA_PHOTOLYASES_1_2"/>
    <property type="match status" value="1"/>
</dbReference>
<keyword evidence="7 14" id="KW-0157">Chromophore</keyword>
<dbReference type="GO" id="GO:0003904">
    <property type="term" value="F:deoxyribodipyrimidine photo-lyase activity"/>
    <property type="evidence" value="ECO:0007669"/>
    <property type="project" value="UniProtKB-EC"/>
</dbReference>
<dbReference type="PANTHER" id="PTHR11455">
    <property type="entry name" value="CRYPTOCHROME"/>
    <property type="match status" value="1"/>
</dbReference>
<evidence type="ECO:0000256" key="5">
    <source>
        <dbReference type="ARBA" id="ARBA00022630"/>
    </source>
</evidence>
<reference evidence="16 17" key="1">
    <citation type="journal article" date="2013" name="ISME J.">
        <title>Comparative genomics of pathogenic lineages of Vibrio nigripulchritudo identifies virulence-associated traits.</title>
        <authorList>
            <person name="Goudenege D."/>
            <person name="Labreuche Y."/>
            <person name="Krin E."/>
            <person name="Ansquer D."/>
            <person name="Mangenot S."/>
            <person name="Calteau A."/>
            <person name="Medigue C."/>
            <person name="Mazel D."/>
            <person name="Polz M.F."/>
            <person name="Le Roux F."/>
        </authorList>
    </citation>
    <scope>NUCLEOTIDE SEQUENCE [LARGE SCALE GENOMIC DNA]</scope>
    <source>
        <strain evidence="16 17">SOn1</strain>
    </source>
</reference>
<evidence type="ECO:0000256" key="8">
    <source>
        <dbReference type="ARBA" id="ARBA00031671"/>
    </source>
</evidence>
<dbReference type="GO" id="GO:0003677">
    <property type="term" value="F:DNA binding"/>
    <property type="evidence" value="ECO:0007669"/>
    <property type="project" value="TreeGrafter"/>
</dbReference>
<dbReference type="InterPro" id="IPR014729">
    <property type="entry name" value="Rossmann-like_a/b/a_fold"/>
</dbReference>
<dbReference type="InterPro" id="IPR006050">
    <property type="entry name" value="DNA_photolyase_N"/>
</dbReference>
<dbReference type="PRINTS" id="PR00147">
    <property type="entry name" value="DNAPHOTLYASE"/>
</dbReference>
<keyword evidence="5 12" id="KW-0285">Flavoprotein</keyword>
<feature type="binding site" evidence="12">
    <location>
        <position position="283"/>
    </location>
    <ligand>
        <name>FAD</name>
        <dbReference type="ChEBI" id="CHEBI:57692"/>
    </ligand>
</feature>
<sequence>MQIVWFRRDLRTIDNTALNQAVATGEPVVALFLATPQQWKSHNKAPIQADFLYRRLYELQRELHELNIPLLYQEVSMFADQVSMIRSLLCLETVNGVHANREYELNEQQRDRQIEALEIEGKDVHLYHDKCVMPPRSVLNKQGDYFKVFTPFKRAWLAKVSMAGVTVSPRLKRANDAFPGVGLLLNIVEEFNHKCHFTYPTEDSAAYAVDTESIIQKLRDFCRESAAQYKDNRDLPAIEGTSRLSPYLALGCLSPRQCIARLTYQENDRLKNFDELNEGEQTWLSELIWREFYQHLLEFEPKLSKGLPFVDWSIDLEWHNDEDWLTRWKNGETGYPIVDAAMRQLNQTGWMHNRLRMIVASFLTKDLLIDWRKGEDYFMSKLIDGDYAANNGGWQWSASTGCDGQPYFRIFNPISQGEKFDAQGEFICKWIPELKEVPQKFIHQPWNWTKRHTLDYPKPMVDHKTRREMALDMYKKAKG</sequence>
<evidence type="ECO:0000256" key="11">
    <source>
        <dbReference type="ARBA" id="ARBA00083107"/>
    </source>
</evidence>
<dbReference type="InterPro" id="IPR005101">
    <property type="entry name" value="Cryptochr/Photolyase_FAD-bd"/>
</dbReference>
<feature type="domain" description="Photolyase/cryptochrome alpha/beta" evidence="15">
    <location>
        <begin position="1"/>
        <end position="132"/>
    </location>
</feature>
<dbReference type="SUPFAM" id="SSF48173">
    <property type="entry name" value="Cryptochrome/photolyase FAD-binding domain"/>
    <property type="match status" value="1"/>
</dbReference>
<evidence type="ECO:0000256" key="9">
    <source>
        <dbReference type="ARBA" id="ARBA00033999"/>
    </source>
</evidence>
<evidence type="ECO:0000256" key="7">
    <source>
        <dbReference type="ARBA" id="ARBA00022991"/>
    </source>
</evidence>
<dbReference type="InterPro" id="IPR036134">
    <property type="entry name" value="Crypto/Photolyase_FAD-like_sf"/>
</dbReference>
<evidence type="ECO:0000256" key="12">
    <source>
        <dbReference type="PIRSR" id="PIRSR602081-1"/>
    </source>
</evidence>
<keyword evidence="16" id="KW-0456">Lyase</keyword>
<dbReference type="InterPro" id="IPR018394">
    <property type="entry name" value="DNA_photolyase_1_CS_C"/>
</dbReference>
<gene>
    <name evidence="16" type="primary">phrA</name>
    <name evidence="16" type="ORF">VIBNISOn1_830108</name>
</gene>
<accession>A0AAV2VY30</accession>
<evidence type="ECO:0000256" key="10">
    <source>
        <dbReference type="ARBA" id="ARBA00059220"/>
    </source>
</evidence>
<feature type="site" description="Electron transfer via tryptophanyl radical" evidence="13">
    <location>
        <position position="318"/>
    </location>
</feature>
<dbReference type="RefSeq" id="WP_022613633.1">
    <property type="nucleotide sequence ID" value="NZ_LK391965.1"/>
</dbReference>
<name>A0AAV2VY30_9VIBR</name>
<dbReference type="PROSITE" id="PS51645">
    <property type="entry name" value="PHR_CRY_ALPHA_BETA"/>
    <property type="match status" value="1"/>
</dbReference>
<dbReference type="GO" id="GO:0071949">
    <property type="term" value="F:FAD binding"/>
    <property type="evidence" value="ECO:0007669"/>
    <property type="project" value="TreeGrafter"/>
</dbReference>
<evidence type="ECO:0000256" key="14">
    <source>
        <dbReference type="RuleBase" id="RU004182"/>
    </source>
</evidence>
<dbReference type="Pfam" id="PF03441">
    <property type="entry name" value="FAD_binding_7"/>
    <property type="match status" value="1"/>
</dbReference>